<proteinExistence type="predicted"/>
<evidence type="ECO:0000313" key="1">
    <source>
        <dbReference type="EMBL" id="ABN05809.1"/>
    </source>
</evidence>
<organism evidence="1">
    <name type="scientific">Medicago truncatula</name>
    <name type="common">Barrel medic</name>
    <name type="synonym">Medicago tribuloides</name>
    <dbReference type="NCBI Taxonomy" id="3880"/>
    <lineage>
        <taxon>Eukaryota</taxon>
        <taxon>Viridiplantae</taxon>
        <taxon>Streptophyta</taxon>
        <taxon>Embryophyta</taxon>
        <taxon>Tracheophyta</taxon>
        <taxon>Spermatophyta</taxon>
        <taxon>Magnoliopsida</taxon>
        <taxon>eudicotyledons</taxon>
        <taxon>Gunneridae</taxon>
        <taxon>Pentapetalae</taxon>
        <taxon>rosids</taxon>
        <taxon>fabids</taxon>
        <taxon>Fabales</taxon>
        <taxon>Fabaceae</taxon>
        <taxon>Papilionoideae</taxon>
        <taxon>50 kb inversion clade</taxon>
        <taxon>NPAAA clade</taxon>
        <taxon>Hologalegina</taxon>
        <taxon>IRL clade</taxon>
        <taxon>Trifolieae</taxon>
        <taxon>Medicago</taxon>
    </lineage>
</organism>
<name>A2Q1J2_MEDTR</name>
<reference evidence="1" key="2">
    <citation type="submission" date="2007-03" db="EMBL/GenBank/DDBJ databases">
        <authorList>
            <consortium name="The International Medicago Genome Annotation Group"/>
        </authorList>
    </citation>
    <scope>NUCLEOTIDE SEQUENCE</scope>
</reference>
<reference evidence="1" key="1">
    <citation type="submission" date="2004-05" db="EMBL/GenBank/DDBJ databases">
        <authorList>
            <person name="Town C.D."/>
        </authorList>
    </citation>
    <scope>NUCLEOTIDE SEQUENCE</scope>
</reference>
<dbReference type="AlphaFoldDB" id="A2Q1J2"/>
<sequence length="74" mass="8263">MRQLRRESSACKDCDSKYDDEEGMQLCCSGGQLVYKTERECGFGVVVCLECDNSHRANATTKRLCKYGVLACAE</sequence>
<gene>
    <name evidence="1" type="ORF">MtrDRAFT_AC148819g27v2</name>
</gene>
<protein>
    <submittedName>
        <fullName evidence="1">Uncharacterized protein</fullName>
    </submittedName>
</protein>
<dbReference type="EMBL" id="AC148819">
    <property type="protein sequence ID" value="ABN05809.1"/>
    <property type="molecule type" value="Genomic_DNA"/>
</dbReference>
<accession>A2Q1J2</accession>